<proteinExistence type="predicted"/>
<feature type="compositionally biased region" description="Low complexity" evidence="1">
    <location>
        <begin position="7"/>
        <end position="18"/>
    </location>
</feature>
<evidence type="ECO:0000313" key="3">
    <source>
        <dbReference type="Proteomes" id="UP000636709"/>
    </source>
</evidence>
<dbReference type="OrthoDB" id="671350at2759"/>
<accession>A0A835B7G3</accession>
<evidence type="ECO:0000256" key="1">
    <source>
        <dbReference type="SAM" id="MobiDB-lite"/>
    </source>
</evidence>
<comment type="caution">
    <text evidence="2">The sequence shown here is derived from an EMBL/GenBank/DDBJ whole genome shotgun (WGS) entry which is preliminary data.</text>
</comment>
<sequence>MHAGTQAADSSDSSSPPAMARRGGPIPPPLQPPKSTKEDRNCPLIKVPDLVDACRRAPGLRACAAECIVYHYRGGYCDVSPNGRPGDCFCGNCLAEQQRISVGGRRNLKKDALLSMEHF</sequence>
<organism evidence="2 3">
    <name type="scientific">Digitaria exilis</name>
    <dbReference type="NCBI Taxonomy" id="1010633"/>
    <lineage>
        <taxon>Eukaryota</taxon>
        <taxon>Viridiplantae</taxon>
        <taxon>Streptophyta</taxon>
        <taxon>Embryophyta</taxon>
        <taxon>Tracheophyta</taxon>
        <taxon>Spermatophyta</taxon>
        <taxon>Magnoliopsida</taxon>
        <taxon>Liliopsida</taxon>
        <taxon>Poales</taxon>
        <taxon>Poaceae</taxon>
        <taxon>PACMAD clade</taxon>
        <taxon>Panicoideae</taxon>
        <taxon>Panicodae</taxon>
        <taxon>Paniceae</taxon>
        <taxon>Anthephorinae</taxon>
        <taxon>Digitaria</taxon>
    </lineage>
</organism>
<dbReference type="EMBL" id="JACEFO010001965">
    <property type="protein sequence ID" value="KAF8691196.1"/>
    <property type="molecule type" value="Genomic_DNA"/>
</dbReference>
<dbReference type="AlphaFoldDB" id="A0A835B7G3"/>
<evidence type="ECO:0000313" key="2">
    <source>
        <dbReference type="EMBL" id="KAF8691196.1"/>
    </source>
</evidence>
<protein>
    <submittedName>
        <fullName evidence="2">Uncharacterized protein</fullName>
    </submittedName>
</protein>
<gene>
    <name evidence="2" type="ORF">HU200_040315</name>
</gene>
<feature type="region of interest" description="Disordered" evidence="1">
    <location>
        <begin position="1"/>
        <end position="41"/>
    </location>
</feature>
<name>A0A835B7G3_9POAL</name>
<reference evidence="2" key="1">
    <citation type="submission" date="2020-07" db="EMBL/GenBank/DDBJ databases">
        <title>Genome sequence and genetic diversity analysis of an under-domesticated orphan crop, white fonio (Digitaria exilis).</title>
        <authorList>
            <person name="Bennetzen J.L."/>
            <person name="Chen S."/>
            <person name="Ma X."/>
            <person name="Wang X."/>
            <person name="Yssel A.E.J."/>
            <person name="Chaluvadi S.R."/>
            <person name="Johnson M."/>
            <person name="Gangashetty P."/>
            <person name="Hamidou F."/>
            <person name="Sanogo M.D."/>
            <person name="Zwaenepoel A."/>
            <person name="Wallace J."/>
            <person name="Van De Peer Y."/>
            <person name="Van Deynze A."/>
        </authorList>
    </citation>
    <scope>NUCLEOTIDE SEQUENCE</scope>
    <source>
        <tissue evidence="2">Leaves</tissue>
    </source>
</reference>
<keyword evidence="3" id="KW-1185">Reference proteome</keyword>
<dbReference type="Proteomes" id="UP000636709">
    <property type="component" value="Unassembled WGS sequence"/>
</dbReference>